<dbReference type="Proteomes" id="UP000198356">
    <property type="component" value="Unassembled WGS sequence"/>
</dbReference>
<keyword evidence="3" id="KW-1185">Reference proteome</keyword>
<evidence type="ECO:0000313" key="2">
    <source>
        <dbReference type="EMBL" id="SNT28220.1"/>
    </source>
</evidence>
<protein>
    <recommendedName>
        <fullName evidence="1">VOC domain-containing protein</fullName>
    </recommendedName>
</protein>
<feature type="domain" description="VOC" evidence="1">
    <location>
        <begin position="4"/>
        <end position="123"/>
    </location>
</feature>
<dbReference type="InterPro" id="IPR004360">
    <property type="entry name" value="Glyas_Fos-R_dOase_dom"/>
</dbReference>
<dbReference type="InterPro" id="IPR029068">
    <property type="entry name" value="Glyas_Bleomycin-R_OHBP_Dase"/>
</dbReference>
<dbReference type="EMBL" id="FZOU01000006">
    <property type="protein sequence ID" value="SNT28220.1"/>
    <property type="molecule type" value="Genomic_DNA"/>
</dbReference>
<dbReference type="PROSITE" id="PS51819">
    <property type="entry name" value="VOC"/>
    <property type="match status" value="1"/>
</dbReference>
<gene>
    <name evidence="2" type="ORF">SAMN05421770_106299</name>
</gene>
<evidence type="ECO:0000313" key="3">
    <source>
        <dbReference type="Proteomes" id="UP000198356"/>
    </source>
</evidence>
<dbReference type="AlphaFoldDB" id="A0A239LD53"/>
<organism evidence="2 3">
    <name type="scientific">Granulicella rosea</name>
    <dbReference type="NCBI Taxonomy" id="474952"/>
    <lineage>
        <taxon>Bacteria</taxon>
        <taxon>Pseudomonadati</taxon>
        <taxon>Acidobacteriota</taxon>
        <taxon>Terriglobia</taxon>
        <taxon>Terriglobales</taxon>
        <taxon>Acidobacteriaceae</taxon>
        <taxon>Granulicella</taxon>
    </lineage>
</organism>
<dbReference type="Pfam" id="PF00903">
    <property type="entry name" value="Glyoxalase"/>
    <property type="match status" value="1"/>
</dbReference>
<dbReference type="SUPFAM" id="SSF54593">
    <property type="entry name" value="Glyoxalase/Bleomycin resistance protein/Dihydroxybiphenyl dioxygenase"/>
    <property type="match status" value="1"/>
</dbReference>
<sequence>MLADAQIIGFIPVSSIETATQFYCGTLGLRMVGNDGFALVLSAGGVMVRCAATPGFKPQPFTIFGWEVVDVNAKARELAAAGIVFLRFDFFQQDEDGVWTAPGGSKVAWFNDLDGNVLSLSHHAVEQV</sequence>
<name>A0A239LD53_9BACT</name>
<proteinExistence type="predicted"/>
<accession>A0A239LD53</accession>
<dbReference type="OrthoDB" id="9804944at2"/>
<dbReference type="Gene3D" id="3.10.180.10">
    <property type="entry name" value="2,3-Dihydroxybiphenyl 1,2-Dioxygenase, domain 1"/>
    <property type="match status" value="1"/>
</dbReference>
<dbReference type="InterPro" id="IPR037523">
    <property type="entry name" value="VOC_core"/>
</dbReference>
<reference evidence="2 3" key="1">
    <citation type="submission" date="2017-06" db="EMBL/GenBank/DDBJ databases">
        <authorList>
            <person name="Kim H.J."/>
            <person name="Triplett B.A."/>
        </authorList>
    </citation>
    <scope>NUCLEOTIDE SEQUENCE [LARGE SCALE GENOMIC DNA]</scope>
    <source>
        <strain evidence="2 3">DSM 18704</strain>
    </source>
</reference>
<dbReference type="RefSeq" id="WP_089409608.1">
    <property type="nucleotide sequence ID" value="NZ_FZOU01000006.1"/>
</dbReference>
<evidence type="ECO:0000259" key="1">
    <source>
        <dbReference type="PROSITE" id="PS51819"/>
    </source>
</evidence>